<reference evidence="1" key="1">
    <citation type="submission" date="2019-08" db="EMBL/GenBank/DDBJ databases">
        <title>The genome of the North American firefly Photinus pyralis.</title>
        <authorList>
            <consortium name="Photinus pyralis genome working group"/>
            <person name="Fallon T.R."/>
            <person name="Sander Lower S.E."/>
            <person name="Weng J.-K."/>
        </authorList>
    </citation>
    <scope>NUCLEOTIDE SEQUENCE</scope>
    <source>
        <strain evidence="1">TRF0915ILg1</strain>
        <tissue evidence="1">Whole body</tissue>
    </source>
</reference>
<comment type="caution">
    <text evidence="1">The sequence shown here is derived from an EMBL/GenBank/DDBJ whole genome shotgun (WGS) entry which is preliminary data.</text>
</comment>
<sequence>MEEERERQKESTEIIENIKGKNSELEVGVKTLLDKQDERNTTYADKIKTRKYEPVLVIKPKSESQVNISGVKSASKGGIIIECKDKDALSKLKNVAESTLGNKYNINIPKHRTPRVKIIGMRHKKFKVKCCVRSNYETTKTESFFCYAEVDGETYRNLLGEEKVNIGWDQCRVSTAWKLPDVLNAMDTTTGQGIAEKGSCARDVLVRTAPIMTHMAETRRSRARSKRRIEMKILRRITNKTLRDRIPNDEIRRTCQIIPTEEWISRRKQEWNEYIEKMNQDRLVKMARNKIPQSARGEIKEPIRNCVAVPHIQEGRRLMALGYLFEQIFSAKNHGTLDCNITDIITMGLSTDNINNTSAVNTNQAAVLHMISSEIGYFTAKEMSVSNVPIMAHGTFLKHQNDISNIIDNTLWQQMAKKKLTLLDCMKISICLEYQQQQ</sequence>
<organism evidence="1 2">
    <name type="scientific">Ignelater luminosus</name>
    <name type="common">Cucubano</name>
    <name type="synonym">Pyrophorus luminosus</name>
    <dbReference type="NCBI Taxonomy" id="2038154"/>
    <lineage>
        <taxon>Eukaryota</taxon>
        <taxon>Metazoa</taxon>
        <taxon>Ecdysozoa</taxon>
        <taxon>Arthropoda</taxon>
        <taxon>Hexapoda</taxon>
        <taxon>Insecta</taxon>
        <taxon>Pterygota</taxon>
        <taxon>Neoptera</taxon>
        <taxon>Endopterygota</taxon>
        <taxon>Coleoptera</taxon>
        <taxon>Polyphaga</taxon>
        <taxon>Elateriformia</taxon>
        <taxon>Elateroidea</taxon>
        <taxon>Elateridae</taxon>
        <taxon>Agrypninae</taxon>
        <taxon>Pyrophorini</taxon>
        <taxon>Ignelater</taxon>
    </lineage>
</organism>
<evidence type="ECO:0000313" key="2">
    <source>
        <dbReference type="Proteomes" id="UP000801492"/>
    </source>
</evidence>
<evidence type="ECO:0000313" key="1">
    <source>
        <dbReference type="EMBL" id="KAF2895223.1"/>
    </source>
</evidence>
<dbReference type="Proteomes" id="UP000801492">
    <property type="component" value="Unassembled WGS sequence"/>
</dbReference>
<gene>
    <name evidence="1" type="ORF">ILUMI_10946</name>
</gene>
<protein>
    <submittedName>
        <fullName evidence="1">Uncharacterized protein</fullName>
    </submittedName>
</protein>
<proteinExistence type="predicted"/>
<dbReference type="EMBL" id="VTPC01006117">
    <property type="protein sequence ID" value="KAF2895223.1"/>
    <property type="molecule type" value="Genomic_DNA"/>
</dbReference>
<accession>A0A8K0CWW3</accession>
<dbReference type="AlphaFoldDB" id="A0A8K0CWW3"/>
<dbReference type="OrthoDB" id="6775559at2759"/>
<name>A0A8K0CWW3_IGNLU</name>
<keyword evidence="2" id="KW-1185">Reference proteome</keyword>